<dbReference type="InterPro" id="IPR012854">
    <property type="entry name" value="Cu_amine_oxidase-like_N"/>
</dbReference>
<dbReference type="InterPro" id="IPR051202">
    <property type="entry name" value="Peptidase_C40"/>
</dbReference>
<dbReference type="GO" id="GO:0006508">
    <property type="term" value="P:proteolysis"/>
    <property type="evidence" value="ECO:0007669"/>
    <property type="project" value="UniProtKB-KW"/>
</dbReference>
<dbReference type="Gene3D" id="3.30.457.10">
    <property type="entry name" value="Copper amine oxidase-like, N-terminal domain"/>
    <property type="match status" value="1"/>
</dbReference>
<evidence type="ECO:0000256" key="4">
    <source>
        <dbReference type="ARBA" id="ARBA00022807"/>
    </source>
</evidence>
<evidence type="ECO:0000256" key="3">
    <source>
        <dbReference type="ARBA" id="ARBA00022801"/>
    </source>
</evidence>
<dbReference type="EMBL" id="BALG01000383">
    <property type="protein sequence ID" value="GAC44223.1"/>
    <property type="molecule type" value="Genomic_DNA"/>
</dbReference>
<feature type="domain" description="NlpC/P60" evidence="6">
    <location>
        <begin position="171"/>
        <end position="293"/>
    </location>
</feature>
<feature type="signal peptide" evidence="5">
    <location>
        <begin position="1"/>
        <end position="26"/>
    </location>
</feature>
<dbReference type="PROSITE" id="PS51257">
    <property type="entry name" value="PROKAR_LIPOPROTEIN"/>
    <property type="match status" value="1"/>
</dbReference>
<proteinExistence type="inferred from homology"/>
<gene>
    <name evidence="7" type="ORF">PPOP_3626</name>
</gene>
<dbReference type="SUPFAM" id="SSF54001">
    <property type="entry name" value="Cysteine proteinases"/>
    <property type="match status" value="1"/>
</dbReference>
<comment type="caution">
    <text evidence="7">The sequence shown here is derived from an EMBL/GenBank/DDBJ whole genome shotgun (WGS) entry which is preliminary data.</text>
</comment>
<organism evidence="7 8">
    <name type="scientific">Paenibacillus popilliae ATCC 14706</name>
    <dbReference type="NCBI Taxonomy" id="1212764"/>
    <lineage>
        <taxon>Bacteria</taxon>
        <taxon>Bacillati</taxon>
        <taxon>Bacillota</taxon>
        <taxon>Bacilli</taxon>
        <taxon>Bacillales</taxon>
        <taxon>Paenibacillaceae</taxon>
        <taxon>Paenibacillus</taxon>
    </lineage>
</organism>
<feature type="chain" id="PRO_5039354753" evidence="5">
    <location>
        <begin position="27"/>
        <end position="293"/>
    </location>
</feature>
<evidence type="ECO:0000256" key="2">
    <source>
        <dbReference type="ARBA" id="ARBA00022670"/>
    </source>
</evidence>
<dbReference type="GO" id="GO:0008234">
    <property type="term" value="F:cysteine-type peptidase activity"/>
    <property type="evidence" value="ECO:0007669"/>
    <property type="project" value="UniProtKB-KW"/>
</dbReference>
<keyword evidence="2" id="KW-0645">Protease</keyword>
<keyword evidence="4" id="KW-0788">Thiol protease</keyword>
<name>M9M8F8_PAEPP</name>
<dbReference type="Proteomes" id="UP000029453">
    <property type="component" value="Unassembled WGS sequence"/>
</dbReference>
<keyword evidence="5" id="KW-0732">Signal</keyword>
<dbReference type="InterPro" id="IPR036582">
    <property type="entry name" value="Mao_N_sf"/>
</dbReference>
<keyword evidence="3 7" id="KW-0378">Hydrolase</keyword>
<dbReference type="Pfam" id="PF00877">
    <property type="entry name" value="NLPC_P60"/>
    <property type="match status" value="1"/>
</dbReference>
<dbReference type="SUPFAM" id="SSF55383">
    <property type="entry name" value="Copper amine oxidase, domain N"/>
    <property type="match status" value="1"/>
</dbReference>
<dbReference type="InterPro" id="IPR038765">
    <property type="entry name" value="Papain-like_cys_pep_sf"/>
</dbReference>
<dbReference type="PANTHER" id="PTHR47053:SF1">
    <property type="entry name" value="MUREIN DD-ENDOPEPTIDASE MEPH-RELATED"/>
    <property type="match status" value="1"/>
</dbReference>
<dbReference type="PANTHER" id="PTHR47053">
    <property type="entry name" value="MUREIN DD-ENDOPEPTIDASE MEPH-RELATED"/>
    <property type="match status" value="1"/>
</dbReference>
<dbReference type="AlphaFoldDB" id="M9M8F8"/>
<dbReference type="OrthoDB" id="9813118at2"/>
<dbReference type="RefSeq" id="WP_006288017.1">
    <property type="nucleotide sequence ID" value="NZ_BALG01000383.1"/>
</dbReference>
<accession>M9M8F8</accession>
<dbReference type="InterPro" id="IPR000064">
    <property type="entry name" value="NLP_P60_dom"/>
</dbReference>
<dbReference type="PROSITE" id="PS51935">
    <property type="entry name" value="NLPC_P60"/>
    <property type="match status" value="1"/>
</dbReference>
<sequence>MKTAIRSTLVAGAVFGCMLLADSAWTHTTAQAAAKQITIQVNGEDFQFTNDIFPIIDEAQNMLVPLRPVAEQLGYDLNWQADGTGVQTIEMSNGTNTIRLKSNSSKAEVNGNTASMNSAPISYKDNTYVPFRFLLDQLQLSFTWDAEQMKDIPRINRSRGEIQTASAYLAENKAAAILNTAISYLGVPYIWGGTSPRGFDCSGFVSYVFRSHGIELPRTSGAMYNSLGAKVTRLQPGDLVFFAANGKTISHVGIYIGDNKYINATSGSAGSVAITSLSSAWSIRTYIGAKRVL</sequence>
<reference evidence="7 8" key="1">
    <citation type="submission" date="2012-10" db="EMBL/GenBank/DDBJ databases">
        <title>Draft Genome Sequence of Paenibacillus popilliae ATCC 14706T.</title>
        <authorList>
            <person name="Iiyama K."/>
            <person name="Mori K."/>
            <person name="Mon H."/>
            <person name="Chieda Y."/>
            <person name="Lee J.M."/>
            <person name="Kusakabe T."/>
            <person name="Tashiro K."/>
            <person name="Asano S."/>
            <person name="Yasunaga-Aoki C."/>
            <person name="Shimizu S."/>
        </authorList>
    </citation>
    <scope>NUCLEOTIDE SEQUENCE [LARGE SCALE GENOMIC DNA]</scope>
    <source>
        <strain evidence="7 8">ATCC 14706</strain>
    </source>
</reference>
<evidence type="ECO:0000313" key="7">
    <source>
        <dbReference type="EMBL" id="GAC44223.1"/>
    </source>
</evidence>
<keyword evidence="8" id="KW-1185">Reference proteome</keyword>
<dbReference type="Pfam" id="PF07833">
    <property type="entry name" value="Cu_amine_oxidN1"/>
    <property type="match status" value="1"/>
</dbReference>
<protein>
    <submittedName>
        <fullName evidence="7">Hydrolase</fullName>
    </submittedName>
</protein>
<evidence type="ECO:0000256" key="1">
    <source>
        <dbReference type="ARBA" id="ARBA00007074"/>
    </source>
</evidence>
<evidence type="ECO:0000259" key="6">
    <source>
        <dbReference type="PROSITE" id="PS51935"/>
    </source>
</evidence>
<evidence type="ECO:0000313" key="8">
    <source>
        <dbReference type="Proteomes" id="UP000029453"/>
    </source>
</evidence>
<evidence type="ECO:0000256" key="5">
    <source>
        <dbReference type="SAM" id="SignalP"/>
    </source>
</evidence>
<dbReference type="Gene3D" id="3.90.1720.10">
    <property type="entry name" value="endopeptidase domain like (from Nostoc punctiforme)"/>
    <property type="match status" value="1"/>
</dbReference>
<comment type="similarity">
    <text evidence="1">Belongs to the peptidase C40 family.</text>
</comment>